<organism evidence="7 8">
    <name type="scientific">Roseisalinus antarcticus</name>
    <dbReference type="NCBI Taxonomy" id="254357"/>
    <lineage>
        <taxon>Bacteria</taxon>
        <taxon>Pseudomonadati</taxon>
        <taxon>Pseudomonadota</taxon>
        <taxon>Alphaproteobacteria</taxon>
        <taxon>Rhodobacterales</taxon>
        <taxon>Roseobacteraceae</taxon>
        <taxon>Roseisalinus</taxon>
    </lineage>
</organism>
<evidence type="ECO:0000256" key="5">
    <source>
        <dbReference type="ARBA" id="ARBA00023136"/>
    </source>
</evidence>
<keyword evidence="4 6" id="KW-1133">Transmembrane helix</keyword>
<name>A0A1Y5RI64_9RHOB</name>
<reference evidence="7 8" key="1">
    <citation type="submission" date="2017-03" db="EMBL/GenBank/DDBJ databases">
        <authorList>
            <person name="Afonso C.L."/>
            <person name="Miller P.J."/>
            <person name="Scott M.A."/>
            <person name="Spackman E."/>
            <person name="Goraichik I."/>
            <person name="Dimitrov K.M."/>
            <person name="Suarez D.L."/>
            <person name="Swayne D.E."/>
        </authorList>
    </citation>
    <scope>NUCLEOTIDE SEQUENCE [LARGE SCALE GENOMIC DNA]</scope>
    <source>
        <strain evidence="7 8">CECT 7023</strain>
    </source>
</reference>
<dbReference type="PANTHER" id="PTHR33529:SF6">
    <property type="entry name" value="YJGP_YJGQ FAMILY PERMEASE"/>
    <property type="match status" value="1"/>
</dbReference>
<evidence type="ECO:0000256" key="1">
    <source>
        <dbReference type="ARBA" id="ARBA00004651"/>
    </source>
</evidence>
<comment type="subcellular location">
    <subcellularLocation>
        <location evidence="1">Cell membrane</location>
        <topology evidence="1">Multi-pass membrane protein</topology>
    </subcellularLocation>
</comment>
<evidence type="ECO:0000313" key="7">
    <source>
        <dbReference type="EMBL" id="SLN18166.1"/>
    </source>
</evidence>
<dbReference type="EMBL" id="FWFZ01000001">
    <property type="protein sequence ID" value="SLN18166.1"/>
    <property type="molecule type" value="Genomic_DNA"/>
</dbReference>
<evidence type="ECO:0000256" key="4">
    <source>
        <dbReference type="ARBA" id="ARBA00022989"/>
    </source>
</evidence>
<feature type="transmembrane region" description="Helical" evidence="6">
    <location>
        <begin position="99"/>
        <end position="122"/>
    </location>
</feature>
<gene>
    <name evidence="7" type="ORF">ROA7023_00375</name>
</gene>
<dbReference type="GO" id="GO:0015920">
    <property type="term" value="P:lipopolysaccharide transport"/>
    <property type="evidence" value="ECO:0007669"/>
    <property type="project" value="TreeGrafter"/>
</dbReference>
<dbReference type="InterPro" id="IPR005495">
    <property type="entry name" value="LptG/LptF_permease"/>
</dbReference>
<sequence>MGRFDRYLLTLLMTLFGFFSLVLILLYWINRAVSLFDELIGDGQNLSVFLEFTALSLPGIIRIVLPIAAFIAALYVTNRLASESELVMVQATGFSAFRLARPVAVFGLIVTLLTGTLTHVLIPVASQELAKREQEVARNISARFLSEGQFLTPVDGLSVYIREITEAGELRDIFLADNREADAQVIYTAARAYLVRGDRGTQLVMVSGLAQTLRVSDQRLYTTRFDDFTFDIGRLLPADITPRLRARYVPSWQLLRPTEALAEATRSSIPKLRVELHSRMNQATMAIVGALLGFSALIVGSFSRFGVWKQVIVAILLVVLVNGLDAAATQMTEADPALWPAVYLPTVAGLLISAALLTLATRPDWFRRRPAGAAA</sequence>
<dbReference type="NCBIfam" id="TIGR04407">
    <property type="entry name" value="LptF_YjgP"/>
    <property type="match status" value="1"/>
</dbReference>
<feature type="transmembrane region" description="Helical" evidence="6">
    <location>
        <begin position="7"/>
        <end position="29"/>
    </location>
</feature>
<dbReference type="AlphaFoldDB" id="A0A1Y5RI64"/>
<evidence type="ECO:0000256" key="2">
    <source>
        <dbReference type="ARBA" id="ARBA00022475"/>
    </source>
</evidence>
<evidence type="ECO:0000256" key="6">
    <source>
        <dbReference type="SAM" id="Phobius"/>
    </source>
</evidence>
<dbReference type="InterPro" id="IPR030922">
    <property type="entry name" value="LptF"/>
</dbReference>
<dbReference type="GO" id="GO:0055085">
    <property type="term" value="P:transmembrane transport"/>
    <property type="evidence" value="ECO:0007669"/>
    <property type="project" value="InterPro"/>
</dbReference>
<protein>
    <submittedName>
        <fullName evidence="7">Putative permease YjgP/YjgQ family protein</fullName>
    </submittedName>
</protein>
<evidence type="ECO:0000313" key="8">
    <source>
        <dbReference type="Proteomes" id="UP000193900"/>
    </source>
</evidence>
<feature type="transmembrane region" description="Helical" evidence="6">
    <location>
        <begin position="280"/>
        <end position="299"/>
    </location>
</feature>
<dbReference type="Pfam" id="PF03739">
    <property type="entry name" value="LptF_LptG"/>
    <property type="match status" value="1"/>
</dbReference>
<keyword evidence="2" id="KW-1003">Cell membrane</keyword>
<feature type="transmembrane region" description="Helical" evidence="6">
    <location>
        <begin position="59"/>
        <end position="78"/>
    </location>
</feature>
<dbReference type="Proteomes" id="UP000193900">
    <property type="component" value="Unassembled WGS sequence"/>
</dbReference>
<dbReference type="GO" id="GO:0043190">
    <property type="term" value="C:ATP-binding cassette (ABC) transporter complex"/>
    <property type="evidence" value="ECO:0007669"/>
    <property type="project" value="InterPro"/>
</dbReference>
<dbReference type="RefSeq" id="WP_234991972.1">
    <property type="nucleotide sequence ID" value="NZ_FWFZ01000001.1"/>
</dbReference>
<keyword evidence="5 6" id="KW-0472">Membrane</keyword>
<feature type="transmembrane region" description="Helical" evidence="6">
    <location>
        <begin position="337"/>
        <end position="360"/>
    </location>
</feature>
<keyword evidence="3 6" id="KW-0812">Transmembrane</keyword>
<evidence type="ECO:0000256" key="3">
    <source>
        <dbReference type="ARBA" id="ARBA00022692"/>
    </source>
</evidence>
<dbReference type="PANTHER" id="PTHR33529">
    <property type="entry name" value="SLR0882 PROTEIN-RELATED"/>
    <property type="match status" value="1"/>
</dbReference>
<keyword evidence="8" id="KW-1185">Reference proteome</keyword>
<proteinExistence type="predicted"/>
<accession>A0A1Y5RI64</accession>
<feature type="transmembrane region" description="Helical" evidence="6">
    <location>
        <begin position="311"/>
        <end position="331"/>
    </location>
</feature>